<reference evidence="2 3" key="1">
    <citation type="submission" date="2023-02" db="EMBL/GenBank/DDBJ databases">
        <title>LHISI_Scaffold_Assembly.</title>
        <authorList>
            <person name="Stuart O.P."/>
            <person name="Cleave R."/>
            <person name="Magrath M.J.L."/>
            <person name="Mikheyev A.S."/>
        </authorList>
    </citation>
    <scope>NUCLEOTIDE SEQUENCE [LARGE SCALE GENOMIC DNA]</scope>
    <source>
        <strain evidence="2">Daus_M_001</strain>
        <tissue evidence="2">Leg muscle</tissue>
    </source>
</reference>
<proteinExistence type="predicted"/>
<evidence type="ECO:0000313" key="2">
    <source>
        <dbReference type="EMBL" id="KAJ8871824.1"/>
    </source>
</evidence>
<feature type="region of interest" description="Disordered" evidence="1">
    <location>
        <begin position="274"/>
        <end position="301"/>
    </location>
</feature>
<name>A0ABQ9GIJ1_9NEOP</name>
<protein>
    <submittedName>
        <fullName evidence="2">Uncharacterized protein</fullName>
    </submittedName>
</protein>
<evidence type="ECO:0000313" key="3">
    <source>
        <dbReference type="Proteomes" id="UP001159363"/>
    </source>
</evidence>
<feature type="compositionally biased region" description="Polar residues" evidence="1">
    <location>
        <begin position="16"/>
        <end position="25"/>
    </location>
</feature>
<dbReference type="Proteomes" id="UP001159363">
    <property type="component" value="Chromosome 11"/>
</dbReference>
<feature type="compositionally biased region" description="Basic and acidic residues" evidence="1">
    <location>
        <begin position="1"/>
        <end position="11"/>
    </location>
</feature>
<gene>
    <name evidence="2" type="ORF">PR048_028164</name>
</gene>
<organism evidence="2 3">
    <name type="scientific">Dryococelus australis</name>
    <dbReference type="NCBI Taxonomy" id="614101"/>
    <lineage>
        <taxon>Eukaryota</taxon>
        <taxon>Metazoa</taxon>
        <taxon>Ecdysozoa</taxon>
        <taxon>Arthropoda</taxon>
        <taxon>Hexapoda</taxon>
        <taxon>Insecta</taxon>
        <taxon>Pterygota</taxon>
        <taxon>Neoptera</taxon>
        <taxon>Polyneoptera</taxon>
        <taxon>Phasmatodea</taxon>
        <taxon>Verophasmatodea</taxon>
        <taxon>Anareolatae</taxon>
        <taxon>Phasmatidae</taxon>
        <taxon>Eurycanthinae</taxon>
        <taxon>Dryococelus</taxon>
    </lineage>
</organism>
<comment type="caution">
    <text evidence="2">The sequence shown here is derived from an EMBL/GenBank/DDBJ whole genome shotgun (WGS) entry which is preliminary data.</text>
</comment>
<dbReference type="EMBL" id="JARBHB010000012">
    <property type="protein sequence ID" value="KAJ8871824.1"/>
    <property type="molecule type" value="Genomic_DNA"/>
</dbReference>
<keyword evidence="3" id="KW-1185">Reference proteome</keyword>
<evidence type="ECO:0000256" key="1">
    <source>
        <dbReference type="SAM" id="MobiDB-lite"/>
    </source>
</evidence>
<sequence length="332" mass="36265">MQGRGKREFPKKTRSRAASSSTIPTCDNPGANPPMIEPGSPRWEASAHPVMLATRAAGGSLGHEPVVGAVKALTRSPPRPSPPTRQFRAPLIQPAQICCRAVTLSPSCRPVRDGLQTGEHERTLAIGLGTTLAEEVTNASRNHSIADARTSPLKEAPWDMCVTERGNEEMQSSVTTYMRILKQDLDAYEFTVVHQLLDLQKAARSIVPGEKFTKLATLARWPALRRWEAVWTNPAARARPGRRARCCRPDVGEARRVWSSAGMQGRGKLEISEKAHRSAASSGRIPTCENPGATPSGNEPVSPWCEASSLITTPSWPTKFAEKPKYYNSLIF</sequence>
<accession>A0ABQ9GIJ1</accession>
<feature type="region of interest" description="Disordered" evidence="1">
    <location>
        <begin position="1"/>
        <end position="42"/>
    </location>
</feature>